<protein>
    <submittedName>
        <fullName evidence="2">Uncharacterized protein</fullName>
    </submittedName>
</protein>
<sequence>MIERCSPSLHPHPALSSRRRSSSCLSQLTEGVLSEAPPGLHHCLVPTGVRCTAYRPAFHGTTSPVLFLLAAAAAIPCDCRVTNLRPCERDGGVVTAEDMVRVRGPGAWQRLARRRPHNRGRGGNGRAAVAAAMVSRKPPHKDFSYPNQVSVSAEQQQHAQQEQ</sequence>
<gene>
    <name evidence="2" type="ORF">E2C01_094222</name>
</gene>
<keyword evidence="3" id="KW-1185">Reference proteome</keyword>
<name>A0A5B7K083_PORTR</name>
<evidence type="ECO:0000256" key="1">
    <source>
        <dbReference type="SAM" id="MobiDB-lite"/>
    </source>
</evidence>
<comment type="caution">
    <text evidence="2">The sequence shown here is derived from an EMBL/GenBank/DDBJ whole genome shotgun (WGS) entry which is preliminary data.</text>
</comment>
<feature type="compositionally biased region" description="Low complexity" evidence="1">
    <location>
        <begin position="1"/>
        <end position="16"/>
    </location>
</feature>
<evidence type="ECO:0000313" key="3">
    <source>
        <dbReference type="Proteomes" id="UP000324222"/>
    </source>
</evidence>
<dbReference type="EMBL" id="VSRR010115815">
    <property type="protein sequence ID" value="MPC98837.1"/>
    <property type="molecule type" value="Genomic_DNA"/>
</dbReference>
<proteinExistence type="predicted"/>
<reference evidence="2 3" key="1">
    <citation type="submission" date="2019-05" db="EMBL/GenBank/DDBJ databases">
        <title>Another draft genome of Portunus trituberculatus and its Hox gene families provides insights of decapod evolution.</title>
        <authorList>
            <person name="Jeong J.-H."/>
            <person name="Song I."/>
            <person name="Kim S."/>
            <person name="Choi T."/>
            <person name="Kim D."/>
            <person name="Ryu S."/>
            <person name="Kim W."/>
        </authorList>
    </citation>
    <scope>NUCLEOTIDE SEQUENCE [LARGE SCALE GENOMIC DNA]</scope>
    <source>
        <tissue evidence="2">Muscle</tissue>
    </source>
</reference>
<feature type="compositionally biased region" description="Low complexity" evidence="1">
    <location>
        <begin position="148"/>
        <end position="163"/>
    </location>
</feature>
<dbReference type="AlphaFoldDB" id="A0A5B7K083"/>
<organism evidence="2 3">
    <name type="scientific">Portunus trituberculatus</name>
    <name type="common">Swimming crab</name>
    <name type="synonym">Neptunus trituberculatus</name>
    <dbReference type="NCBI Taxonomy" id="210409"/>
    <lineage>
        <taxon>Eukaryota</taxon>
        <taxon>Metazoa</taxon>
        <taxon>Ecdysozoa</taxon>
        <taxon>Arthropoda</taxon>
        <taxon>Crustacea</taxon>
        <taxon>Multicrustacea</taxon>
        <taxon>Malacostraca</taxon>
        <taxon>Eumalacostraca</taxon>
        <taxon>Eucarida</taxon>
        <taxon>Decapoda</taxon>
        <taxon>Pleocyemata</taxon>
        <taxon>Brachyura</taxon>
        <taxon>Eubrachyura</taxon>
        <taxon>Portunoidea</taxon>
        <taxon>Portunidae</taxon>
        <taxon>Portuninae</taxon>
        <taxon>Portunus</taxon>
    </lineage>
</organism>
<feature type="region of interest" description="Disordered" evidence="1">
    <location>
        <begin position="133"/>
        <end position="163"/>
    </location>
</feature>
<evidence type="ECO:0000313" key="2">
    <source>
        <dbReference type="EMBL" id="MPC98837.1"/>
    </source>
</evidence>
<accession>A0A5B7K083</accession>
<feature type="region of interest" description="Disordered" evidence="1">
    <location>
        <begin position="1"/>
        <end position="21"/>
    </location>
</feature>
<dbReference type="Proteomes" id="UP000324222">
    <property type="component" value="Unassembled WGS sequence"/>
</dbReference>